<dbReference type="PANTHER" id="PTHR43404">
    <property type="entry name" value="LIPOPOLYSACCHARIDE CHOLINEPHOSPHOTRANSFERASE LICD"/>
    <property type="match status" value="1"/>
</dbReference>
<evidence type="ECO:0000259" key="1">
    <source>
        <dbReference type="Pfam" id="PF04991"/>
    </source>
</evidence>
<sequence>MKRLWACEINLLAEFRRVCEKNGLRWWLDSGSLLGAVRHKGYIPWDDDIDVVMFRDDYDRLTDIAEQEFRPPFIFQTAYTEKNYARGHAQLRDARTSAIIPEEIYKDFNQGIFIDIFVLDGVNGDPAEEKRQNARAKYLKGKLEMLARPIRMLRFKDLARAAKYRLMYPGIKGKARLFKEYEDIFRNNKADECDYVATLTFRADSKKRDRHIYDRTELMDFEFMKFPVPGGYDELLTLLYGDYMKPVIAPSMHGGLIVDTETPADLKIKELRKREKCRR</sequence>
<dbReference type="Pfam" id="PF04991">
    <property type="entry name" value="LicD"/>
    <property type="match status" value="1"/>
</dbReference>
<proteinExistence type="predicted"/>
<accession>A0A940DPB0</accession>
<evidence type="ECO:0000313" key="2">
    <source>
        <dbReference type="EMBL" id="MBO8454662.1"/>
    </source>
</evidence>
<name>A0A940DPB0_9BACT</name>
<dbReference type="Proteomes" id="UP000771749">
    <property type="component" value="Unassembled WGS sequence"/>
</dbReference>
<gene>
    <name evidence="2" type="ORF">IAC07_08085</name>
</gene>
<dbReference type="InterPro" id="IPR007074">
    <property type="entry name" value="LicD/FKTN/FKRP_NTP_transf"/>
</dbReference>
<dbReference type="InterPro" id="IPR052942">
    <property type="entry name" value="LPS_cholinephosphotransferase"/>
</dbReference>
<dbReference type="GO" id="GO:0009100">
    <property type="term" value="P:glycoprotein metabolic process"/>
    <property type="evidence" value="ECO:0007669"/>
    <property type="project" value="UniProtKB-ARBA"/>
</dbReference>
<feature type="domain" description="LicD/FKTN/FKRP nucleotidyltransferase" evidence="1">
    <location>
        <begin position="19"/>
        <end position="241"/>
    </location>
</feature>
<dbReference type="AlphaFoldDB" id="A0A940DPB0"/>
<comment type="caution">
    <text evidence="2">The sequence shown here is derived from an EMBL/GenBank/DDBJ whole genome shotgun (WGS) entry which is preliminary data.</text>
</comment>
<evidence type="ECO:0000313" key="3">
    <source>
        <dbReference type="Proteomes" id="UP000771749"/>
    </source>
</evidence>
<reference evidence="2" key="1">
    <citation type="submission" date="2020-10" db="EMBL/GenBank/DDBJ databases">
        <authorList>
            <person name="Gilroy R."/>
        </authorList>
    </citation>
    <scope>NUCLEOTIDE SEQUENCE</scope>
    <source>
        <strain evidence="2">F1-3629</strain>
    </source>
</reference>
<organism evidence="2 3">
    <name type="scientific">Candidatus Cryptobacteroides gallistercoris</name>
    <dbReference type="NCBI Taxonomy" id="2840765"/>
    <lineage>
        <taxon>Bacteria</taxon>
        <taxon>Pseudomonadati</taxon>
        <taxon>Bacteroidota</taxon>
        <taxon>Bacteroidia</taxon>
        <taxon>Bacteroidales</taxon>
        <taxon>Candidatus Cryptobacteroides</taxon>
    </lineage>
</organism>
<reference evidence="2" key="2">
    <citation type="journal article" date="2021" name="PeerJ">
        <title>Extensive microbial diversity within the chicken gut microbiome revealed by metagenomics and culture.</title>
        <authorList>
            <person name="Gilroy R."/>
            <person name="Ravi A."/>
            <person name="Getino M."/>
            <person name="Pursley I."/>
            <person name="Horton D.L."/>
            <person name="Alikhan N.F."/>
            <person name="Baker D."/>
            <person name="Gharbi K."/>
            <person name="Hall N."/>
            <person name="Watson M."/>
            <person name="Adriaenssens E.M."/>
            <person name="Foster-Nyarko E."/>
            <person name="Jarju S."/>
            <person name="Secka A."/>
            <person name="Antonio M."/>
            <person name="Oren A."/>
            <person name="Chaudhuri R.R."/>
            <person name="La Ragione R."/>
            <person name="Hildebrand F."/>
            <person name="Pallen M.J."/>
        </authorList>
    </citation>
    <scope>NUCLEOTIDE SEQUENCE</scope>
    <source>
        <strain evidence="2">F1-3629</strain>
    </source>
</reference>
<dbReference type="PANTHER" id="PTHR43404:SF2">
    <property type="entry name" value="LIPOPOLYSACCHARIDE CHOLINEPHOSPHOTRANSFERASE LICD"/>
    <property type="match status" value="1"/>
</dbReference>
<dbReference type="EMBL" id="JADIMJ010000123">
    <property type="protein sequence ID" value="MBO8454662.1"/>
    <property type="molecule type" value="Genomic_DNA"/>
</dbReference>
<protein>
    <submittedName>
        <fullName evidence="2">LicD family protein</fullName>
    </submittedName>
</protein>